<sequence>MTNNIHFASVYSDVHLERCCIVLPCSHWEPICLPLLQ</sequence>
<name>A0A0V1KGT7_9BILA</name>
<accession>A0A0V1KGT7</accession>
<reference evidence="1 2" key="1">
    <citation type="submission" date="2015-05" db="EMBL/GenBank/DDBJ databases">
        <title>Evolution of Trichinella species and genotypes.</title>
        <authorList>
            <person name="Korhonen P.K."/>
            <person name="Edoardo P."/>
            <person name="Giuseppe L.R."/>
            <person name="Gasser R.B."/>
        </authorList>
    </citation>
    <scope>NUCLEOTIDE SEQUENCE [LARGE SCALE GENOMIC DNA]</scope>
    <source>
        <strain evidence="1">ISS10</strain>
    </source>
</reference>
<organism evidence="1 2">
    <name type="scientific">Trichinella nativa</name>
    <dbReference type="NCBI Taxonomy" id="6335"/>
    <lineage>
        <taxon>Eukaryota</taxon>
        <taxon>Metazoa</taxon>
        <taxon>Ecdysozoa</taxon>
        <taxon>Nematoda</taxon>
        <taxon>Enoplea</taxon>
        <taxon>Dorylaimia</taxon>
        <taxon>Trichinellida</taxon>
        <taxon>Trichinellidae</taxon>
        <taxon>Trichinella</taxon>
    </lineage>
</organism>
<evidence type="ECO:0000313" key="1">
    <source>
        <dbReference type="EMBL" id="KRZ46505.1"/>
    </source>
</evidence>
<dbReference type="EMBL" id="JYDW01003104">
    <property type="protein sequence ID" value="KRZ46505.1"/>
    <property type="molecule type" value="Genomic_DNA"/>
</dbReference>
<dbReference type="AlphaFoldDB" id="A0A0V1KGT7"/>
<dbReference type="Proteomes" id="UP000054721">
    <property type="component" value="Unassembled WGS sequence"/>
</dbReference>
<protein>
    <submittedName>
        <fullName evidence="1">Uncharacterized protein</fullName>
    </submittedName>
</protein>
<proteinExistence type="predicted"/>
<gene>
    <name evidence="1" type="ORF">T02_15231</name>
</gene>
<comment type="caution">
    <text evidence="1">The sequence shown here is derived from an EMBL/GenBank/DDBJ whole genome shotgun (WGS) entry which is preliminary data.</text>
</comment>
<evidence type="ECO:0000313" key="2">
    <source>
        <dbReference type="Proteomes" id="UP000054721"/>
    </source>
</evidence>
<keyword evidence="2" id="KW-1185">Reference proteome</keyword>